<dbReference type="InterPro" id="IPR014027">
    <property type="entry name" value="UDP-Glc/GDP-Man_DH_C"/>
</dbReference>
<dbReference type="InterPro" id="IPR028356">
    <property type="entry name" value="UDPglc_DH_euk"/>
</dbReference>
<dbReference type="SUPFAM" id="SSF52413">
    <property type="entry name" value="UDP-glucose/GDP-mannose dehydrogenase C-terminal domain"/>
    <property type="match status" value="1"/>
</dbReference>
<evidence type="ECO:0000259" key="2">
    <source>
        <dbReference type="Pfam" id="PF03720"/>
    </source>
</evidence>
<comment type="caution">
    <text evidence="3">The sequence shown here is derived from an EMBL/GenBank/DDBJ whole genome shotgun (WGS) entry which is preliminary data.</text>
</comment>
<name>A0A1X2H923_SYNRA</name>
<dbReference type="STRING" id="13706.A0A1X2H923"/>
<reference evidence="3 4" key="1">
    <citation type="submission" date="2016-07" db="EMBL/GenBank/DDBJ databases">
        <title>Pervasive Adenine N6-methylation of Active Genes in Fungi.</title>
        <authorList>
            <consortium name="DOE Joint Genome Institute"/>
            <person name="Mondo S.J."/>
            <person name="Dannebaum R.O."/>
            <person name="Kuo R.C."/>
            <person name="Labutti K."/>
            <person name="Haridas S."/>
            <person name="Kuo A."/>
            <person name="Salamov A."/>
            <person name="Ahrendt S.R."/>
            <person name="Lipzen A."/>
            <person name="Sullivan W."/>
            <person name="Andreopoulos W.B."/>
            <person name="Clum A."/>
            <person name="Lindquist E."/>
            <person name="Daum C."/>
            <person name="Ramamoorthy G.K."/>
            <person name="Gryganskyi A."/>
            <person name="Culley D."/>
            <person name="Magnuson J.K."/>
            <person name="James T.Y."/>
            <person name="O'Malley M.A."/>
            <person name="Stajich J.E."/>
            <person name="Spatafora J.W."/>
            <person name="Visel A."/>
            <person name="Grigoriev I.V."/>
        </authorList>
    </citation>
    <scope>NUCLEOTIDE SEQUENCE [LARGE SCALE GENOMIC DNA]</scope>
    <source>
        <strain evidence="3 4">NRRL 2496</strain>
    </source>
</reference>
<dbReference type="Proteomes" id="UP000242180">
    <property type="component" value="Unassembled WGS sequence"/>
</dbReference>
<protein>
    <recommendedName>
        <fullName evidence="2">UDP-glucose/GDP-mannose dehydrogenase C-terminal domain-containing protein</fullName>
    </recommendedName>
</protein>
<dbReference type="PANTHER" id="PTHR11374">
    <property type="entry name" value="UDP-GLUCOSE DEHYDROGENASE/UDP-MANNAC DEHYDROGENASE"/>
    <property type="match status" value="1"/>
</dbReference>
<evidence type="ECO:0000313" key="3">
    <source>
        <dbReference type="EMBL" id="ORY95051.1"/>
    </source>
</evidence>
<accession>A0A1X2H923</accession>
<evidence type="ECO:0000256" key="1">
    <source>
        <dbReference type="ARBA" id="ARBA00047473"/>
    </source>
</evidence>
<dbReference type="Pfam" id="PF03720">
    <property type="entry name" value="UDPG_MGDP_dh_C"/>
    <property type="match status" value="1"/>
</dbReference>
<dbReference type="OrthoDB" id="5059218at2759"/>
<dbReference type="AlphaFoldDB" id="A0A1X2H923"/>
<keyword evidence="4" id="KW-1185">Reference proteome</keyword>
<dbReference type="PANTHER" id="PTHR11374:SF3">
    <property type="entry name" value="UDP-GLUCOSE 6-DEHYDROGENASE"/>
    <property type="match status" value="1"/>
</dbReference>
<dbReference type="InterPro" id="IPR036220">
    <property type="entry name" value="UDP-Glc/GDP-Man_DH_C_sf"/>
</dbReference>
<evidence type="ECO:0000313" key="4">
    <source>
        <dbReference type="Proteomes" id="UP000242180"/>
    </source>
</evidence>
<dbReference type="EMBL" id="MCGN01000007">
    <property type="protein sequence ID" value="ORY95051.1"/>
    <property type="molecule type" value="Genomic_DNA"/>
</dbReference>
<gene>
    <name evidence="3" type="ORF">BCR43DRAFT_516653</name>
</gene>
<organism evidence="3 4">
    <name type="scientific">Syncephalastrum racemosum</name>
    <name type="common">Filamentous fungus</name>
    <dbReference type="NCBI Taxonomy" id="13706"/>
    <lineage>
        <taxon>Eukaryota</taxon>
        <taxon>Fungi</taxon>
        <taxon>Fungi incertae sedis</taxon>
        <taxon>Mucoromycota</taxon>
        <taxon>Mucoromycotina</taxon>
        <taxon>Mucoromycetes</taxon>
        <taxon>Mucorales</taxon>
        <taxon>Syncephalastraceae</taxon>
        <taxon>Syncephalastrum</taxon>
    </lineage>
</organism>
<sequence length="65" mass="7362">MRKEVENHVQICGSAYEAAQDADAVVISTERDEFKSFDYGKIYEDMHKPAFLFDGRLFNELGGTA</sequence>
<comment type="catalytic activity">
    <reaction evidence="1">
        <text>UDP-alpha-D-glucose + 2 NAD(+) + H2O = UDP-alpha-D-glucuronate + 2 NADH + 3 H(+)</text>
        <dbReference type="Rhea" id="RHEA:23596"/>
        <dbReference type="ChEBI" id="CHEBI:15377"/>
        <dbReference type="ChEBI" id="CHEBI:15378"/>
        <dbReference type="ChEBI" id="CHEBI:57540"/>
        <dbReference type="ChEBI" id="CHEBI:57945"/>
        <dbReference type="ChEBI" id="CHEBI:58052"/>
        <dbReference type="ChEBI" id="CHEBI:58885"/>
        <dbReference type="EC" id="1.1.1.22"/>
    </reaction>
</comment>
<dbReference type="Gene3D" id="3.40.50.720">
    <property type="entry name" value="NAD(P)-binding Rossmann-like Domain"/>
    <property type="match status" value="1"/>
</dbReference>
<proteinExistence type="predicted"/>
<feature type="domain" description="UDP-glucose/GDP-mannose dehydrogenase C-terminal" evidence="2">
    <location>
        <begin position="4"/>
        <end position="56"/>
    </location>
</feature>
<dbReference type="GO" id="GO:0006024">
    <property type="term" value="P:glycosaminoglycan biosynthetic process"/>
    <property type="evidence" value="ECO:0007669"/>
    <property type="project" value="TreeGrafter"/>
</dbReference>
<dbReference type="GO" id="GO:0005634">
    <property type="term" value="C:nucleus"/>
    <property type="evidence" value="ECO:0007669"/>
    <property type="project" value="TreeGrafter"/>
</dbReference>
<dbReference type="InParanoid" id="A0A1X2H923"/>
<dbReference type="GO" id="GO:0003979">
    <property type="term" value="F:UDP-glucose 6-dehydrogenase activity"/>
    <property type="evidence" value="ECO:0007669"/>
    <property type="project" value="UniProtKB-EC"/>
</dbReference>
<dbReference type="GO" id="GO:0051287">
    <property type="term" value="F:NAD binding"/>
    <property type="evidence" value="ECO:0007669"/>
    <property type="project" value="InterPro"/>
</dbReference>